<dbReference type="InterPro" id="IPR036691">
    <property type="entry name" value="Endo/exonu/phosph_ase_sf"/>
</dbReference>
<reference evidence="1 2" key="1">
    <citation type="journal article" date="2020" name="Cell">
        <title>Large-Scale Comparative Analyses of Tick Genomes Elucidate Their Genetic Diversity and Vector Capacities.</title>
        <authorList>
            <consortium name="Tick Genome and Microbiome Consortium (TIGMIC)"/>
            <person name="Jia N."/>
            <person name="Wang J."/>
            <person name="Shi W."/>
            <person name="Du L."/>
            <person name="Sun Y."/>
            <person name="Zhan W."/>
            <person name="Jiang J.F."/>
            <person name="Wang Q."/>
            <person name="Zhang B."/>
            <person name="Ji P."/>
            <person name="Bell-Sakyi L."/>
            <person name="Cui X.M."/>
            <person name="Yuan T.T."/>
            <person name="Jiang B.G."/>
            <person name="Yang W.F."/>
            <person name="Lam T.T."/>
            <person name="Chang Q.C."/>
            <person name="Ding S.J."/>
            <person name="Wang X.J."/>
            <person name="Zhu J.G."/>
            <person name="Ruan X.D."/>
            <person name="Zhao L."/>
            <person name="Wei J.T."/>
            <person name="Ye R.Z."/>
            <person name="Que T.C."/>
            <person name="Du C.H."/>
            <person name="Zhou Y.H."/>
            <person name="Cheng J.X."/>
            <person name="Dai P.F."/>
            <person name="Guo W.B."/>
            <person name="Han X.H."/>
            <person name="Huang E.J."/>
            <person name="Li L.F."/>
            <person name="Wei W."/>
            <person name="Gao Y.C."/>
            <person name="Liu J.Z."/>
            <person name="Shao H.Z."/>
            <person name="Wang X."/>
            <person name="Wang C.C."/>
            <person name="Yang T.C."/>
            <person name="Huo Q.B."/>
            <person name="Li W."/>
            <person name="Chen H.Y."/>
            <person name="Chen S.E."/>
            <person name="Zhou L.G."/>
            <person name="Ni X.B."/>
            <person name="Tian J.H."/>
            <person name="Sheng Y."/>
            <person name="Liu T."/>
            <person name="Pan Y.S."/>
            <person name="Xia L.Y."/>
            <person name="Li J."/>
            <person name="Zhao F."/>
            <person name="Cao W.C."/>
        </authorList>
    </citation>
    <scope>NUCLEOTIDE SEQUENCE [LARGE SCALE GENOMIC DNA]</scope>
    <source>
        <strain evidence="1">HaeL-2018</strain>
    </source>
</reference>
<organism evidence="1 2">
    <name type="scientific">Haemaphysalis longicornis</name>
    <name type="common">Bush tick</name>
    <dbReference type="NCBI Taxonomy" id="44386"/>
    <lineage>
        <taxon>Eukaryota</taxon>
        <taxon>Metazoa</taxon>
        <taxon>Ecdysozoa</taxon>
        <taxon>Arthropoda</taxon>
        <taxon>Chelicerata</taxon>
        <taxon>Arachnida</taxon>
        <taxon>Acari</taxon>
        <taxon>Parasitiformes</taxon>
        <taxon>Ixodida</taxon>
        <taxon>Ixodoidea</taxon>
        <taxon>Ixodidae</taxon>
        <taxon>Haemaphysalinae</taxon>
        <taxon>Haemaphysalis</taxon>
    </lineage>
</organism>
<dbReference type="OrthoDB" id="410381at2759"/>
<dbReference type="AlphaFoldDB" id="A0A9J6FXW2"/>
<gene>
    <name evidence="1" type="ORF">HPB48_022705</name>
</gene>
<name>A0A9J6FXW2_HAELO</name>
<dbReference type="EMBL" id="JABSTR010000004">
    <property type="protein sequence ID" value="KAH9367224.1"/>
    <property type="molecule type" value="Genomic_DNA"/>
</dbReference>
<evidence type="ECO:0000313" key="1">
    <source>
        <dbReference type="EMBL" id="KAH9367224.1"/>
    </source>
</evidence>
<sequence length="168" mass="18742">MDVLSHTIFRNDRRSRGGGVHATTPTGIPVHGSHDLEHSELEGLFLELYLRRGSLLIGCVYCAPKFRNCSYTLLYAAQSNIDTNSVTDIVLFGGFNAHFDWCQHDEPLPRDAADDSLLDVVTSASLHQVCQHRSLAPQDQPSFIDLVFVRKISRVTFYQVLPGLTGRT</sequence>
<protein>
    <recommendedName>
        <fullName evidence="3">Endonuclease/exonuclease/phosphatase domain-containing protein</fullName>
    </recommendedName>
</protein>
<proteinExistence type="predicted"/>
<accession>A0A9J6FXW2</accession>
<evidence type="ECO:0008006" key="3">
    <source>
        <dbReference type="Google" id="ProtNLM"/>
    </source>
</evidence>
<dbReference type="Gene3D" id="3.60.10.10">
    <property type="entry name" value="Endonuclease/exonuclease/phosphatase"/>
    <property type="match status" value="1"/>
</dbReference>
<keyword evidence="2" id="KW-1185">Reference proteome</keyword>
<dbReference type="VEuPathDB" id="VectorBase:HLOH_062927"/>
<dbReference type="Proteomes" id="UP000821853">
    <property type="component" value="Chromosome 2"/>
</dbReference>
<comment type="caution">
    <text evidence="1">The sequence shown here is derived from an EMBL/GenBank/DDBJ whole genome shotgun (WGS) entry which is preliminary data.</text>
</comment>
<evidence type="ECO:0000313" key="2">
    <source>
        <dbReference type="Proteomes" id="UP000821853"/>
    </source>
</evidence>